<dbReference type="InterPro" id="IPR036890">
    <property type="entry name" value="HATPase_C_sf"/>
</dbReference>
<dbReference type="Gene3D" id="1.20.5.1930">
    <property type="match status" value="1"/>
</dbReference>
<evidence type="ECO:0000259" key="7">
    <source>
        <dbReference type="PROSITE" id="PS50109"/>
    </source>
</evidence>
<evidence type="ECO:0000256" key="2">
    <source>
        <dbReference type="ARBA" id="ARBA00012438"/>
    </source>
</evidence>
<dbReference type="InterPro" id="IPR011990">
    <property type="entry name" value="TPR-like_helical_dom_sf"/>
</dbReference>
<dbReference type="SUPFAM" id="SSF48452">
    <property type="entry name" value="TPR-like"/>
    <property type="match status" value="1"/>
</dbReference>
<dbReference type="PROSITE" id="PS50109">
    <property type="entry name" value="HIS_KIN"/>
    <property type="match status" value="1"/>
</dbReference>
<dbReference type="InterPro" id="IPR003594">
    <property type="entry name" value="HATPase_dom"/>
</dbReference>
<dbReference type="CDD" id="cd16917">
    <property type="entry name" value="HATPase_UhpB-NarQ-NarX-like"/>
    <property type="match status" value="1"/>
</dbReference>
<keyword evidence="4" id="KW-0418">Kinase</keyword>
<dbReference type="EMBL" id="LXIE01000001">
    <property type="protein sequence ID" value="OAD92641.1"/>
    <property type="molecule type" value="Genomic_DNA"/>
</dbReference>
<evidence type="ECO:0000256" key="5">
    <source>
        <dbReference type="ARBA" id="ARBA00023012"/>
    </source>
</evidence>
<evidence type="ECO:0000256" key="6">
    <source>
        <dbReference type="SAM" id="Phobius"/>
    </source>
</evidence>
<dbReference type="STRING" id="1385699.A7A78_01660"/>
<dbReference type="Gene3D" id="3.30.565.10">
    <property type="entry name" value="Histidine kinase-like ATPase, C-terminal domain"/>
    <property type="match status" value="1"/>
</dbReference>
<evidence type="ECO:0000256" key="3">
    <source>
        <dbReference type="ARBA" id="ARBA00022679"/>
    </source>
</evidence>
<gene>
    <name evidence="8" type="ORF">A7A78_01660</name>
</gene>
<evidence type="ECO:0000256" key="1">
    <source>
        <dbReference type="ARBA" id="ARBA00000085"/>
    </source>
</evidence>
<name>A0A1A9LIT3_9FLAO</name>
<accession>A0A1A9LIT3</accession>
<sequence length="580" mass="67318">MVFVYLFFIPIVGMAQLQEKELLPRIQSCKTKECKLINAFKLAEHYLETDEIPLAQKWLDSCKIWSFENPEILNQSDIFSLQSELFYYFGLFQFGTTEAEKGIDFAMKEKDSASIADLYFFKGINLFEMRNYVASGKALKNAEKFYSSEIKTEHLRTFIKPEHIYNNLGQLKLQLKDWDSAYYYNEKAYRIAKIEKSGRALANCEQTFGLIKLGKQQKDSAVFYFHKSKQTALAFNYYDIATVNEGFLMKAFIPQKDSVLNHFRNGEILIENYPVNTLFKRYFFKEAASIFEVLEMEKQTIALQKKILQIEDSIRFQGNSLVQNISQQYLENEKELFNLQRNEFEKQKKVSLLQITTLLLITFLLIVMVLLFRRKNKVQKRLLQQKTEISNDLHDDIGSNLTSILIHAQMLEAQENLSVEQKKTASKISSTGAEIGQRLNTFIWTLNEAHDNLQDFLEYVKHYAAKTLEGMPIKLEYLENIKNASEIKISGQMRKNIFYCIKELIANALKHSESTNLSIKISLTEKRFLQILIQDNGKGFQKGKRLGNGLLNIEKRMQAHKGTFTYTSEKGFSATLLLPL</sequence>
<proteinExistence type="predicted"/>
<keyword evidence="5" id="KW-0902">Two-component regulatory system</keyword>
<keyword evidence="6" id="KW-0812">Transmembrane</keyword>
<evidence type="ECO:0000256" key="4">
    <source>
        <dbReference type="ARBA" id="ARBA00022777"/>
    </source>
</evidence>
<dbReference type="Gene3D" id="1.25.40.10">
    <property type="entry name" value="Tetratricopeptide repeat domain"/>
    <property type="match status" value="1"/>
</dbReference>
<dbReference type="Proteomes" id="UP000077552">
    <property type="component" value="Unassembled WGS sequence"/>
</dbReference>
<evidence type="ECO:0000313" key="9">
    <source>
        <dbReference type="Proteomes" id="UP000077552"/>
    </source>
</evidence>
<keyword evidence="9" id="KW-1185">Reference proteome</keyword>
<dbReference type="GO" id="GO:0004673">
    <property type="term" value="F:protein histidine kinase activity"/>
    <property type="evidence" value="ECO:0007669"/>
    <property type="project" value="UniProtKB-EC"/>
</dbReference>
<keyword evidence="3" id="KW-0808">Transferase</keyword>
<dbReference type="Pfam" id="PF02518">
    <property type="entry name" value="HATPase_c"/>
    <property type="match status" value="1"/>
</dbReference>
<keyword evidence="6" id="KW-1133">Transmembrane helix</keyword>
<keyword evidence="6" id="KW-0472">Membrane</keyword>
<dbReference type="InterPro" id="IPR050482">
    <property type="entry name" value="Sensor_HK_TwoCompSys"/>
</dbReference>
<feature type="domain" description="Histidine kinase" evidence="7">
    <location>
        <begin position="392"/>
        <end position="580"/>
    </location>
</feature>
<dbReference type="SUPFAM" id="SSF55874">
    <property type="entry name" value="ATPase domain of HSP90 chaperone/DNA topoisomerase II/histidine kinase"/>
    <property type="match status" value="1"/>
</dbReference>
<dbReference type="GO" id="GO:0000160">
    <property type="term" value="P:phosphorelay signal transduction system"/>
    <property type="evidence" value="ECO:0007669"/>
    <property type="project" value="UniProtKB-KW"/>
</dbReference>
<comment type="caution">
    <text evidence="8">The sequence shown here is derived from an EMBL/GenBank/DDBJ whole genome shotgun (WGS) entry which is preliminary data.</text>
</comment>
<reference evidence="8 9" key="1">
    <citation type="submission" date="2016-05" db="EMBL/GenBank/DDBJ databases">
        <title>Genome sequencing of Vitellibacter soesokkakensis RSSK-12.</title>
        <authorList>
            <person name="Thevarajoo S."/>
            <person name="Selvaratnam C."/>
            <person name="Goh K.M."/>
            <person name="Chan K.-G."/>
            <person name="Chong C.S."/>
        </authorList>
    </citation>
    <scope>NUCLEOTIDE SEQUENCE [LARGE SCALE GENOMIC DNA]</scope>
    <source>
        <strain evidence="8 9">RSSK-12</strain>
    </source>
</reference>
<dbReference type="InterPro" id="IPR005467">
    <property type="entry name" value="His_kinase_dom"/>
</dbReference>
<dbReference type="EC" id="2.7.13.3" evidence="2"/>
<protein>
    <recommendedName>
        <fullName evidence="2">histidine kinase</fullName>
        <ecNumber evidence="2">2.7.13.3</ecNumber>
    </recommendedName>
</protein>
<dbReference type="AlphaFoldDB" id="A0A1A9LIT3"/>
<comment type="catalytic activity">
    <reaction evidence="1">
        <text>ATP + protein L-histidine = ADP + protein N-phospho-L-histidine.</text>
        <dbReference type="EC" id="2.7.13.3"/>
    </reaction>
</comment>
<evidence type="ECO:0000313" key="8">
    <source>
        <dbReference type="EMBL" id="OAD92641.1"/>
    </source>
</evidence>
<feature type="transmembrane region" description="Helical" evidence="6">
    <location>
        <begin position="352"/>
        <end position="372"/>
    </location>
</feature>
<dbReference type="PANTHER" id="PTHR24421:SF10">
    <property type="entry name" value="NITRATE_NITRITE SENSOR PROTEIN NARQ"/>
    <property type="match status" value="1"/>
</dbReference>
<dbReference type="PANTHER" id="PTHR24421">
    <property type="entry name" value="NITRATE/NITRITE SENSOR PROTEIN NARX-RELATED"/>
    <property type="match status" value="1"/>
</dbReference>
<organism evidence="8 9">
    <name type="scientific">Aequorivita soesokkakensis</name>
    <dbReference type="NCBI Taxonomy" id="1385699"/>
    <lineage>
        <taxon>Bacteria</taxon>
        <taxon>Pseudomonadati</taxon>
        <taxon>Bacteroidota</taxon>
        <taxon>Flavobacteriia</taxon>
        <taxon>Flavobacteriales</taxon>
        <taxon>Flavobacteriaceae</taxon>
        <taxon>Aequorivita</taxon>
    </lineage>
</organism>